<protein>
    <submittedName>
        <fullName evidence="1">Uncharacterized protein</fullName>
    </submittedName>
</protein>
<sequence length="102" mass="11344">MTEETNEDSDERVPIWLDAQLLSLNFTIFILISPTLSQDYVNNIFAPQDGWEVGWSLAFNNNDSQQGNFATGGFGSASLMCKSLTTRAILGVSFPSRTSWIF</sequence>
<reference evidence="1 2" key="1">
    <citation type="journal article" date="2022" name="DNA Res.">
        <title>Chromosomal-level genome assembly of the orchid tree Bauhinia variegata (Leguminosae; Cercidoideae) supports the allotetraploid origin hypothesis of Bauhinia.</title>
        <authorList>
            <person name="Zhong Y."/>
            <person name="Chen Y."/>
            <person name="Zheng D."/>
            <person name="Pang J."/>
            <person name="Liu Y."/>
            <person name="Luo S."/>
            <person name="Meng S."/>
            <person name="Qian L."/>
            <person name="Wei D."/>
            <person name="Dai S."/>
            <person name="Zhou R."/>
        </authorList>
    </citation>
    <scope>NUCLEOTIDE SEQUENCE [LARGE SCALE GENOMIC DNA]</scope>
    <source>
        <strain evidence="1">BV-YZ2020</strain>
    </source>
</reference>
<accession>A0ACB9P816</accession>
<keyword evidence="2" id="KW-1185">Reference proteome</keyword>
<gene>
    <name evidence="1" type="ORF">L6164_011818</name>
</gene>
<organism evidence="1 2">
    <name type="scientific">Bauhinia variegata</name>
    <name type="common">Purple orchid tree</name>
    <name type="synonym">Phanera variegata</name>
    <dbReference type="NCBI Taxonomy" id="167791"/>
    <lineage>
        <taxon>Eukaryota</taxon>
        <taxon>Viridiplantae</taxon>
        <taxon>Streptophyta</taxon>
        <taxon>Embryophyta</taxon>
        <taxon>Tracheophyta</taxon>
        <taxon>Spermatophyta</taxon>
        <taxon>Magnoliopsida</taxon>
        <taxon>eudicotyledons</taxon>
        <taxon>Gunneridae</taxon>
        <taxon>Pentapetalae</taxon>
        <taxon>rosids</taxon>
        <taxon>fabids</taxon>
        <taxon>Fabales</taxon>
        <taxon>Fabaceae</taxon>
        <taxon>Cercidoideae</taxon>
        <taxon>Cercideae</taxon>
        <taxon>Bauhiniinae</taxon>
        <taxon>Bauhinia</taxon>
    </lineage>
</organism>
<evidence type="ECO:0000313" key="1">
    <source>
        <dbReference type="EMBL" id="KAI4344613.1"/>
    </source>
</evidence>
<evidence type="ECO:0000313" key="2">
    <source>
        <dbReference type="Proteomes" id="UP000828941"/>
    </source>
</evidence>
<proteinExistence type="predicted"/>
<dbReference type="Proteomes" id="UP000828941">
    <property type="component" value="Chromosome 5"/>
</dbReference>
<name>A0ACB9P816_BAUVA</name>
<dbReference type="EMBL" id="CM039430">
    <property type="protein sequence ID" value="KAI4344613.1"/>
    <property type="molecule type" value="Genomic_DNA"/>
</dbReference>
<comment type="caution">
    <text evidence="1">The sequence shown here is derived from an EMBL/GenBank/DDBJ whole genome shotgun (WGS) entry which is preliminary data.</text>
</comment>